<evidence type="ECO:0000256" key="10">
    <source>
        <dbReference type="SAM" id="Phobius"/>
    </source>
</evidence>
<dbReference type="Proteomes" id="UP000322981">
    <property type="component" value="Unassembled WGS sequence"/>
</dbReference>
<evidence type="ECO:0000256" key="8">
    <source>
        <dbReference type="ARBA" id="ARBA00022989"/>
    </source>
</evidence>
<feature type="transmembrane region" description="Helical" evidence="10">
    <location>
        <begin position="160"/>
        <end position="180"/>
    </location>
</feature>
<accession>A0A5M8FN84</accession>
<evidence type="ECO:0000259" key="11">
    <source>
        <dbReference type="PROSITE" id="PS50109"/>
    </source>
</evidence>
<dbReference type="InterPro" id="IPR050428">
    <property type="entry name" value="TCS_sensor_his_kinase"/>
</dbReference>
<evidence type="ECO:0000256" key="6">
    <source>
        <dbReference type="ARBA" id="ARBA00022692"/>
    </source>
</evidence>
<dbReference type="Gene3D" id="3.30.565.10">
    <property type="entry name" value="Histidine kinase-like ATPase, C-terminal domain"/>
    <property type="match status" value="1"/>
</dbReference>
<keyword evidence="13" id="KW-1185">Reference proteome</keyword>
<dbReference type="GO" id="GO:0000160">
    <property type="term" value="P:phosphorelay signal transduction system"/>
    <property type="evidence" value="ECO:0007669"/>
    <property type="project" value="TreeGrafter"/>
</dbReference>
<feature type="transmembrane region" description="Helical" evidence="10">
    <location>
        <begin position="7"/>
        <end position="26"/>
    </location>
</feature>
<dbReference type="InterPro" id="IPR004358">
    <property type="entry name" value="Sig_transdc_His_kin-like_C"/>
</dbReference>
<gene>
    <name evidence="12" type="ORF">F2Q65_06065</name>
</gene>
<comment type="caution">
    <text evidence="12">The sequence shown here is derived from an EMBL/GenBank/DDBJ whole genome shotgun (WGS) entry which is preliminary data.</text>
</comment>
<dbReference type="SUPFAM" id="SSF55874">
    <property type="entry name" value="ATPase domain of HSP90 chaperone/DNA topoisomerase II/histidine kinase"/>
    <property type="match status" value="1"/>
</dbReference>
<dbReference type="AlphaFoldDB" id="A0A5M8FN84"/>
<dbReference type="GO" id="GO:0004673">
    <property type="term" value="F:protein histidine kinase activity"/>
    <property type="evidence" value="ECO:0007669"/>
    <property type="project" value="UniProtKB-EC"/>
</dbReference>
<feature type="domain" description="Histidine kinase" evidence="11">
    <location>
        <begin position="240"/>
        <end position="448"/>
    </location>
</feature>
<keyword evidence="5" id="KW-0808">Transferase</keyword>
<comment type="catalytic activity">
    <reaction evidence="1">
        <text>ATP + protein L-histidine = ADP + protein N-phospho-L-histidine.</text>
        <dbReference type="EC" id="2.7.13.3"/>
    </reaction>
</comment>
<dbReference type="EMBL" id="VWXX01000005">
    <property type="protein sequence ID" value="KAA6186358.1"/>
    <property type="molecule type" value="Genomic_DNA"/>
</dbReference>
<evidence type="ECO:0000256" key="4">
    <source>
        <dbReference type="ARBA" id="ARBA00022553"/>
    </source>
</evidence>
<dbReference type="RefSeq" id="WP_150091427.1">
    <property type="nucleotide sequence ID" value="NZ_VWXX01000005.1"/>
</dbReference>
<organism evidence="12 13">
    <name type="scientific">Thiohalocapsa marina</name>
    <dbReference type="NCBI Taxonomy" id="424902"/>
    <lineage>
        <taxon>Bacteria</taxon>
        <taxon>Pseudomonadati</taxon>
        <taxon>Pseudomonadota</taxon>
        <taxon>Gammaproteobacteria</taxon>
        <taxon>Chromatiales</taxon>
        <taxon>Chromatiaceae</taxon>
        <taxon>Thiohalocapsa</taxon>
    </lineage>
</organism>
<evidence type="ECO:0000256" key="2">
    <source>
        <dbReference type="ARBA" id="ARBA00004370"/>
    </source>
</evidence>
<evidence type="ECO:0000256" key="3">
    <source>
        <dbReference type="ARBA" id="ARBA00012438"/>
    </source>
</evidence>
<dbReference type="PANTHER" id="PTHR45436:SF5">
    <property type="entry name" value="SENSOR HISTIDINE KINASE TRCS"/>
    <property type="match status" value="1"/>
</dbReference>
<dbReference type="InterPro" id="IPR005467">
    <property type="entry name" value="His_kinase_dom"/>
</dbReference>
<evidence type="ECO:0000313" key="12">
    <source>
        <dbReference type="EMBL" id="KAA6186358.1"/>
    </source>
</evidence>
<evidence type="ECO:0000256" key="9">
    <source>
        <dbReference type="ARBA" id="ARBA00023136"/>
    </source>
</evidence>
<comment type="subcellular location">
    <subcellularLocation>
        <location evidence="2">Membrane</location>
    </subcellularLocation>
</comment>
<sequence>MQSIETRLHFGLVLSLAALIGTAWWFGHETLHRSTQGYVLSRLAHDAEALLGRLRRDPTGQRLEPELAVTSIYHQPLSGHYYIIDSKQNLRRRSRSLWDQDIDYGLMGPGEVRHWNSREILGQRLLVRSAGYRLGNDEVTITVAEDLAPLLEVLHDFERLLALLAIFGFGLAMLLQRLIVRRTFRALEPVYQDIERLEGRETSQLTEQVPSEIQPLVQKVNRLLSVYGKRLERSRNAAGNLAHALKTPLNLVLQLLAQDRPPLTPAERAICREQIHHVRALVERELKRARIAGSGHAGSSFEPAAELPALKALLLRMYPAKDLVIQCQVDLNGSTEGSILADREDMLELLGTLLENACKWAKRTVACQVGADQDGVRMCIEDDGPGCSEEELRSIGLRGARLDERVSGHGLGLSIAKEIVELYGGKIDFYRSTRFGGFGVAVRLPLKTGRGFAKHETRR</sequence>
<name>A0A5M8FN84_9GAMM</name>
<reference evidence="12 13" key="1">
    <citation type="submission" date="2019-09" db="EMBL/GenBank/DDBJ databases">
        <title>Whole-genome sequence of the purple sulfur bacterium Thiohalocapsa marina DSM 19078.</title>
        <authorList>
            <person name="Kyndt J.A."/>
            <person name="Meyer T.E."/>
        </authorList>
    </citation>
    <scope>NUCLEOTIDE SEQUENCE [LARGE SCALE GENOMIC DNA]</scope>
    <source>
        <strain evidence="12 13">DSM 19078</strain>
    </source>
</reference>
<dbReference type="GO" id="GO:0005886">
    <property type="term" value="C:plasma membrane"/>
    <property type="evidence" value="ECO:0007669"/>
    <property type="project" value="TreeGrafter"/>
</dbReference>
<evidence type="ECO:0000313" key="13">
    <source>
        <dbReference type="Proteomes" id="UP000322981"/>
    </source>
</evidence>
<keyword evidence="7 12" id="KW-0418">Kinase</keyword>
<dbReference type="PANTHER" id="PTHR45436">
    <property type="entry name" value="SENSOR HISTIDINE KINASE YKOH"/>
    <property type="match status" value="1"/>
</dbReference>
<dbReference type="InterPro" id="IPR003594">
    <property type="entry name" value="HATPase_dom"/>
</dbReference>
<dbReference type="Pfam" id="PF02518">
    <property type="entry name" value="HATPase_c"/>
    <property type="match status" value="1"/>
</dbReference>
<keyword evidence="8 10" id="KW-1133">Transmembrane helix</keyword>
<proteinExistence type="predicted"/>
<dbReference type="PRINTS" id="PR00344">
    <property type="entry name" value="BCTRLSENSOR"/>
</dbReference>
<evidence type="ECO:0000256" key="1">
    <source>
        <dbReference type="ARBA" id="ARBA00000085"/>
    </source>
</evidence>
<dbReference type="SMART" id="SM00387">
    <property type="entry name" value="HATPase_c"/>
    <property type="match status" value="1"/>
</dbReference>
<evidence type="ECO:0000256" key="5">
    <source>
        <dbReference type="ARBA" id="ARBA00022679"/>
    </source>
</evidence>
<keyword evidence="9 10" id="KW-0472">Membrane</keyword>
<dbReference type="OrthoDB" id="9809567at2"/>
<dbReference type="PROSITE" id="PS50109">
    <property type="entry name" value="HIS_KIN"/>
    <property type="match status" value="1"/>
</dbReference>
<evidence type="ECO:0000256" key="7">
    <source>
        <dbReference type="ARBA" id="ARBA00022777"/>
    </source>
</evidence>
<protein>
    <recommendedName>
        <fullName evidence="3">histidine kinase</fullName>
        <ecNumber evidence="3">2.7.13.3</ecNumber>
    </recommendedName>
</protein>
<keyword evidence="6 10" id="KW-0812">Transmembrane</keyword>
<dbReference type="InterPro" id="IPR036890">
    <property type="entry name" value="HATPase_C_sf"/>
</dbReference>
<dbReference type="EC" id="2.7.13.3" evidence="3"/>
<keyword evidence="4" id="KW-0597">Phosphoprotein</keyword>